<proteinExistence type="predicted"/>
<comment type="caution">
    <text evidence="1">The sequence shown here is derived from an EMBL/GenBank/DDBJ whole genome shotgun (WGS) entry which is preliminary data.</text>
</comment>
<evidence type="ECO:0000313" key="2">
    <source>
        <dbReference type="Proteomes" id="UP000070449"/>
    </source>
</evidence>
<accession>A0A136KKG8</accession>
<evidence type="ECO:0000313" key="1">
    <source>
        <dbReference type="EMBL" id="KXK09909.1"/>
    </source>
</evidence>
<dbReference type="STRING" id="1617427.UZ20_WS6002000218"/>
<organism evidence="1 2">
    <name type="scientific">candidate division WS6 bacterium OLB21</name>
    <dbReference type="NCBI Taxonomy" id="1617427"/>
    <lineage>
        <taxon>Bacteria</taxon>
        <taxon>Candidatus Dojkabacteria</taxon>
    </lineage>
</organism>
<dbReference type="AlphaFoldDB" id="A0A136KKG8"/>
<reference evidence="1 2" key="1">
    <citation type="submission" date="2015-02" db="EMBL/GenBank/DDBJ databases">
        <title>Improved understanding of the partial-nitritation anammox process through 23 genomes representing the majority of the microbial community.</title>
        <authorList>
            <person name="Speth D.R."/>
            <person name="In T Zandt M."/>
            <person name="Guerrero Cruz S."/>
            <person name="Jetten M.S."/>
            <person name="Dutilh B.E."/>
        </authorList>
    </citation>
    <scope>NUCLEOTIDE SEQUENCE [LARGE SCALE GENOMIC DNA]</scope>
    <source>
        <strain evidence="1">OLB21</strain>
    </source>
</reference>
<name>A0A136KKG8_9BACT</name>
<dbReference type="Proteomes" id="UP000070449">
    <property type="component" value="Unassembled WGS sequence"/>
</dbReference>
<sequence length="189" mass="21808">MQHINLMSSNGPFSSRRTYVSHTFYDKANFREGPGGFVYVCKSPVLLGVNIHLPGSNIVESIIRPFQNERGARFFSLPEDPEIVASLEQNGAEFTVADRSLLLTSDVMNSFHLSLRTGVQEDKLRDPSLLIFEQNNRPSFEVLLWMTPEGEVRDTNRLSEKEIDYLNYRYDLYIQGLREEQIRQGFLNR</sequence>
<gene>
    <name evidence="1" type="ORF">UZ20_WS6002000218</name>
</gene>
<protein>
    <submittedName>
        <fullName evidence="1">Uncharacterized protein</fullName>
    </submittedName>
</protein>
<dbReference type="EMBL" id="JYPD01000011">
    <property type="protein sequence ID" value="KXK09909.1"/>
    <property type="molecule type" value="Genomic_DNA"/>
</dbReference>